<evidence type="ECO:0008006" key="5">
    <source>
        <dbReference type="Google" id="ProtNLM"/>
    </source>
</evidence>
<sequence>MRAQLAFSISLVVLFASVAAQGGRESDVVVVGPLGSTAGGTMITIGPSIGPTDGSTYTYTSPTRPAIFSDSVATSSSPASTSTSTAISTNPNSTSSASSTTSSIPSSITSLTPTSSSIASVPSASASRTPDAAHKGLPLSSGLSAPMAVALLFGSLVAL</sequence>
<dbReference type="RefSeq" id="XP_025371982.1">
    <property type="nucleotide sequence ID" value="XM_025516864.1"/>
</dbReference>
<evidence type="ECO:0000313" key="3">
    <source>
        <dbReference type="EMBL" id="PWN44822.1"/>
    </source>
</evidence>
<keyword evidence="2" id="KW-0732">Signal</keyword>
<accession>A0A316W504</accession>
<organism evidence="3 4">
    <name type="scientific">Ceraceosorus guamensis</name>
    <dbReference type="NCBI Taxonomy" id="1522189"/>
    <lineage>
        <taxon>Eukaryota</taxon>
        <taxon>Fungi</taxon>
        <taxon>Dikarya</taxon>
        <taxon>Basidiomycota</taxon>
        <taxon>Ustilaginomycotina</taxon>
        <taxon>Exobasidiomycetes</taxon>
        <taxon>Ceraceosorales</taxon>
        <taxon>Ceraceosoraceae</taxon>
        <taxon>Ceraceosorus</taxon>
    </lineage>
</organism>
<dbReference type="InParanoid" id="A0A316W504"/>
<evidence type="ECO:0000313" key="4">
    <source>
        <dbReference type="Proteomes" id="UP000245783"/>
    </source>
</evidence>
<feature type="chain" id="PRO_5016304560" description="REJ domain-containing protein" evidence="2">
    <location>
        <begin position="21"/>
        <end position="159"/>
    </location>
</feature>
<dbReference type="EMBL" id="KZ819358">
    <property type="protein sequence ID" value="PWN44822.1"/>
    <property type="molecule type" value="Genomic_DNA"/>
</dbReference>
<gene>
    <name evidence="3" type="ORF">IE81DRAFT_364527</name>
</gene>
<reference evidence="3 4" key="1">
    <citation type="journal article" date="2018" name="Mol. Biol. Evol.">
        <title>Broad Genomic Sampling Reveals a Smut Pathogenic Ancestry of the Fungal Clade Ustilaginomycotina.</title>
        <authorList>
            <person name="Kijpornyongpan T."/>
            <person name="Mondo S.J."/>
            <person name="Barry K."/>
            <person name="Sandor L."/>
            <person name="Lee J."/>
            <person name="Lipzen A."/>
            <person name="Pangilinan J."/>
            <person name="LaButti K."/>
            <person name="Hainaut M."/>
            <person name="Henrissat B."/>
            <person name="Grigoriev I.V."/>
            <person name="Spatafora J.W."/>
            <person name="Aime M.C."/>
        </authorList>
    </citation>
    <scope>NUCLEOTIDE SEQUENCE [LARGE SCALE GENOMIC DNA]</scope>
    <source>
        <strain evidence="3 4">MCA 4658</strain>
    </source>
</reference>
<feature type="compositionally biased region" description="Low complexity" evidence="1">
    <location>
        <begin position="74"/>
        <end position="127"/>
    </location>
</feature>
<dbReference type="Proteomes" id="UP000245783">
    <property type="component" value="Unassembled WGS sequence"/>
</dbReference>
<keyword evidence="4" id="KW-1185">Reference proteome</keyword>
<feature type="region of interest" description="Disordered" evidence="1">
    <location>
        <begin position="70"/>
        <end position="139"/>
    </location>
</feature>
<protein>
    <recommendedName>
        <fullName evidence="5">REJ domain-containing protein</fullName>
    </recommendedName>
</protein>
<proteinExistence type="predicted"/>
<dbReference type="GeneID" id="37038734"/>
<dbReference type="AlphaFoldDB" id="A0A316W504"/>
<evidence type="ECO:0000256" key="1">
    <source>
        <dbReference type="SAM" id="MobiDB-lite"/>
    </source>
</evidence>
<dbReference type="OrthoDB" id="10410739at2759"/>
<name>A0A316W504_9BASI</name>
<feature type="signal peptide" evidence="2">
    <location>
        <begin position="1"/>
        <end position="20"/>
    </location>
</feature>
<evidence type="ECO:0000256" key="2">
    <source>
        <dbReference type="SAM" id="SignalP"/>
    </source>
</evidence>